<dbReference type="AlphaFoldDB" id="A0A1U7J3A5"/>
<keyword evidence="5" id="KW-1185">Reference proteome</keyword>
<dbReference type="InterPro" id="IPR000700">
    <property type="entry name" value="PAS-assoc_C"/>
</dbReference>
<dbReference type="RefSeq" id="WP_073609245.1">
    <property type="nucleotide sequence ID" value="NZ_MRCG01000011.1"/>
</dbReference>
<dbReference type="InterPro" id="IPR043128">
    <property type="entry name" value="Rev_trsase/Diguanyl_cyclase"/>
</dbReference>
<protein>
    <recommendedName>
        <fullName evidence="6">Diguanylate cyclase</fullName>
    </recommendedName>
</protein>
<dbReference type="GO" id="GO:0006355">
    <property type="term" value="P:regulation of DNA-templated transcription"/>
    <property type="evidence" value="ECO:0007669"/>
    <property type="project" value="InterPro"/>
</dbReference>
<evidence type="ECO:0000313" key="4">
    <source>
        <dbReference type="EMBL" id="OKH46819.1"/>
    </source>
</evidence>
<dbReference type="InterPro" id="IPR035965">
    <property type="entry name" value="PAS-like_dom_sf"/>
</dbReference>
<dbReference type="PANTHER" id="PTHR46663">
    <property type="entry name" value="DIGUANYLATE CYCLASE DGCT-RELATED"/>
    <property type="match status" value="1"/>
</dbReference>
<feature type="coiled-coil region" evidence="1">
    <location>
        <begin position="33"/>
        <end position="77"/>
    </location>
</feature>
<gene>
    <name evidence="4" type="ORF">NIES30_15025</name>
</gene>
<dbReference type="InterPro" id="IPR000160">
    <property type="entry name" value="GGDEF_dom"/>
</dbReference>
<dbReference type="Gene3D" id="3.30.70.270">
    <property type="match status" value="1"/>
</dbReference>
<dbReference type="FunFam" id="3.30.70.270:FF:000001">
    <property type="entry name" value="Diguanylate cyclase domain protein"/>
    <property type="match status" value="1"/>
</dbReference>
<dbReference type="SMART" id="SM00091">
    <property type="entry name" value="PAS"/>
    <property type="match status" value="1"/>
</dbReference>
<dbReference type="Pfam" id="PF00990">
    <property type="entry name" value="GGDEF"/>
    <property type="match status" value="1"/>
</dbReference>
<dbReference type="EMBL" id="MRCG01000011">
    <property type="protein sequence ID" value="OKH46819.1"/>
    <property type="molecule type" value="Genomic_DNA"/>
</dbReference>
<sequence length="362" mass="40642">MLKRIDAVQQRALLLHQHASTSPIKPELLALALDDLSLVLEELRTAHEELIQQNQALADYRQQLETERQRYQDLFNLAPDGYLVSDAKGIIQAGNVAIAALLRLPQASLVGKPMVLLLPIKHRRALYAMLAQITGTTPLPIKTWETQIVLREGTAIDVAITVSASREGGEARLRWLVRDITEKKQAEAKIHHQAFYDRLTGLPNRAFLDTYLPKVLAQAERQQTQVAVAFLDLDKFKDINDSLGHEVGDQMLHQVAQRLAHCLRSEDLLVRWGGDEFVLVLSRLTDADSVGRTCDRILESLRPTFAIDDHQLHIGTSVGIALFPQDGPDPTTLLRYADQALYQAKNQGRNTYRFYQPGLTIS</sequence>
<dbReference type="NCBIfam" id="TIGR00229">
    <property type="entry name" value="sensory_box"/>
    <property type="match status" value="1"/>
</dbReference>
<dbReference type="PROSITE" id="PS50887">
    <property type="entry name" value="GGDEF"/>
    <property type="match status" value="1"/>
</dbReference>
<name>A0A1U7J3A5_9CYAN</name>
<dbReference type="OrthoDB" id="511602at2"/>
<proteinExistence type="predicted"/>
<evidence type="ECO:0008006" key="6">
    <source>
        <dbReference type="Google" id="ProtNLM"/>
    </source>
</evidence>
<dbReference type="InterPro" id="IPR013767">
    <property type="entry name" value="PAS_fold"/>
</dbReference>
<dbReference type="Proteomes" id="UP000185557">
    <property type="component" value="Unassembled WGS sequence"/>
</dbReference>
<comment type="caution">
    <text evidence="4">The sequence shown here is derived from an EMBL/GenBank/DDBJ whole genome shotgun (WGS) entry which is preliminary data.</text>
</comment>
<dbReference type="Pfam" id="PF00989">
    <property type="entry name" value="PAS"/>
    <property type="match status" value="1"/>
</dbReference>
<dbReference type="SUPFAM" id="SSF55073">
    <property type="entry name" value="Nucleotide cyclase"/>
    <property type="match status" value="1"/>
</dbReference>
<reference evidence="4 5" key="1">
    <citation type="submission" date="2016-11" db="EMBL/GenBank/DDBJ databases">
        <title>Draft Genome Sequences of Nine Cyanobacterial Strains from Diverse Habitats.</title>
        <authorList>
            <person name="Zhu T."/>
            <person name="Hou S."/>
            <person name="Lu X."/>
            <person name="Hess W.R."/>
        </authorList>
    </citation>
    <scope>NUCLEOTIDE SEQUENCE [LARGE SCALE GENOMIC DNA]</scope>
    <source>
        <strain evidence="4 5">NIES-30</strain>
    </source>
</reference>
<dbReference type="SMART" id="SM00267">
    <property type="entry name" value="GGDEF"/>
    <property type="match status" value="1"/>
</dbReference>
<keyword evidence="1" id="KW-0175">Coiled coil</keyword>
<accession>A0A1U7J3A5</accession>
<dbReference type="NCBIfam" id="TIGR00254">
    <property type="entry name" value="GGDEF"/>
    <property type="match status" value="1"/>
</dbReference>
<feature type="domain" description="PAC" evidence="2">
    <location>
        <begin position="142"/>
        <end position="192"/>
    </location>
</feature>
<dbReference type="CDD" id="cd00130">
    <property type="entry name" value="PAS"/>
    <property type="match status" value="1"/>
</dbReference>
<dbReference type="STRING" id="549789.NIES30_15025"/>
<dbReference type="Gene3D" id="3.30.450.20">
    <property type="entry name" value="PAS domain"/>
    <property type="match status" value="1"/>
</dbReference>
<dbReference type="PANTHER" id="PTHR46663:SF2">
    <property type="entry name" value="GGDEF DOMAIN-CONTAINING PROTEIN"/>
    <property type="match status" value="1"/>
</dbReference>
<evidence type="ECO:0000256" key="1">
    <source>
        <dbReference type="SAM" id="Coils"/>
    </source>
</evidence>
<dbReference type="CDD" id="cd01949">
    <property type="entry name" value="GGDEF"/>
    <property type="match status" value="1"/>
</dbReference>
<dbReference type="InterPro" id="IPR029787">
    <property type="entry name" value="Nucleotide_cyclase"/>
</dbReference>
<evidence type="ECO:0000313" key="5">
    <source>
        <dbReference type="Proteomes" id="UP000185557"/>
    </source>
</evidence>
<dbReference type="PROSITE" id="PS50113">
    <property type="entry name" value="PAC"/>
    <property type="match status" value="1"/>
</dbReference>
<feature type="domain" description="GGDEF" evidence="3">
    <location>
        <begin position="224"/>
        <end position="357"/>
    </location>
</feature>
<dbReference type="InterPro" id="IPR000014">
    <property type="entry name" value="PAS"/>
</dbReference>
<evidence type="ECO:0000259" key="3">
    <source>
        <dbReference type="PROSITE" id="PS50887"/>
    </source>
</evidence>
<dbReference type="SUPFAM" id="SSF55785">
    <property type="entry name" value="PYP-like sensor domain (PAS domain)"/>
    <property type="match status" value="1"/>
</dbReference>
<evidence type="ECO:0000259" key="2">
    <source>
        <dbReference type="PROSITE" id="PS50113"/>
    </source>
</evidence>
<organism evidence="4 5">
    <name type="scientific">Phormidium tenue NIES-30</name>
    <dbReference type="NCBI Taxonomy" id="549789"/>
    <lineage>
        <taxon>Bacteria</taxon>
        <taxon>Bacillati</taxon>
        <taxon>Cyanobacteriota</taxon>
        <taxon>Cyanophyceae</taxon>
        <taxon>Oscillatoriophycideae</taxon>
        <taxon>Oscillatoriales</taxon>
        <taxon>Oscillatoriaceae</taxon>
        <taxon>Phormidium</taxon>
    </lineage>
</organism>
<dbReference type="InterPro" id="IPR052163">
    <property type="entry name" value="DGC-Regulatory_Protein"/>
</dbReference>